<feature type="domain" description="RNA-binding S4" evidence="7">
    <location>
        <begin position="20"/>
        <end position="76"/>
    </location>
</feature>
<dbReference type="RefSeq" id="WP_226858148.1">
    <property type="nucleotide sequence ID" value="NZ_CP134225.1"/>
</dbReference>
<dbReference type="EC" id="5.4.99.-" evidence="6"/>
<keyword evidence="2 6" id="KW-0413">Isomerase</keyword>
<evidence type="ECO:0000256" key="3">
    <source>
        <dbReference type="ARBA" id="ARBA00036390"/>
    </source>
</evidence>
<comment type="catalytic activity">
    <reaction evidence="4">
        <text>uridine(2604) in 23S rRNA = pseudouridine(2604) in 23S rRNA</text>
        <dbReference type="Rhea" id="RHEA:38875"/>
        <dbReference type="Rhea" id="RHEA-COMP:10093"/>
        <dbReference type="Rhea" id="RHEA-COMP:10094"/>
        <dbReference type="ChEBI" id="CHEBI:65314"/>
        <dbReference type="ChEBI" id="CHEBI:65315"/>
        <dbReference type="EC" id="5.4.99.21"/>
    </reaction>
</comment>
<dbReference type="InterPro" id="IPR000748">
    <property type="entry name" value="PsdUridine_synth_RsuA/RluB/E/F"/>
</dbReference>
<dbReference type="CDD" id="cd00165">
    <property type="entry name" value="S4"/>
    <property type="match status" value="1"/>
</dbReference>
<dbReference type="InterPro" id="IPR020094">
    <property type="entry name" value="TruA/RsuA/RluB/E/F_N"/>
</dbReference>
<evidence type="ECO:0000313" key="8">
    <source>
        <dbReference type="EMBL" id="BBF64081.1"/>
    </source>
</evidence>
<dbReference type="SMART" id="SM00363">
    <property type="entry name" value="S4"/>
    <property type="match status" value="1"/>
</dbReference>
<comment type="similarity">
    <text evidence="1 6">Belongs to the pseudouridine synthase RsuA family.</text>
</comment>
<dbReference type="GO" id="GO:0003723">
    <property type="term" value="F:RNA binding"/>
    <property type="evidence" value="ECO:0007669"/>
    <property type="project" value="UniProtKB-KW"/>
</dbReference>
<evidence type="ECO:0000313" key="9">
    <source>
        <dbReference type="Proteomes" id="UP000280188"/>
    </source>
</evidence>
<dbReference type="SUPFAM" id="SSF55120">
    <property type="entry name" value="Pseudouridine synthase"/>
    <property type="match status" value="1"/>
</dbReference>
<dbReference type="Pfam" id="PF01479">
    <property type="entry name" value="S4"/>
    <property type="match status" value="1"/>
</dbReference>
<dbReference type="Gene3D" id="3.30.70.1560">
    <property type="entry name" value="Alpha-L RNA-binding motif"/>
    <property type="match status" value="1"/>
</dbReference>
<dbReference type="NCBIfam" id="TIGR00093">
    <property type="entry name" value="pseudouridine synthase"/>
    <property type="match status" value="1"/>
</dbReference>
<accession>A0A2Z6IEP4</accession>
<dbReference type="InterPro" id="IPR036986">
    <property type="entry name" value="S4_RNA-bd_sf"/>
</dbReference>
<dbReference type="PANTHER" id="PTHR47683">
    <property type="entry name" value="PSEUDOURIDINE SYNTHASE FAMILY PROTEIN-RELATED"/>
    <property type="match status" value="1"/>
</dbReference>
<dbReference type="PROSITE" id="PS01149">
    <property type="entry name" value="PSI_RSU"/>
    <property type="match status" value="1"/>
</dbReference>
<dbReference type="PROSITE" id="PS50889">
    <property type="entry name" value="S4"/>
    <property type="match status" value="1"/>
</dbReference>
<evidence type="ECO:0000256" key="1">
    <source>
        <dbReference type="ARBA" id="ARBA00008348"/>
    </source>
</evidence>
<dbReference type="AlphaFoldDB" id="A0A2Z6IEP4"/>
<dbReference type="Gene3D" id="3.10.290.10">
    <property type="entry name" value="RNA-binding S4 domain"/>
    <property type="match status" value="1"/>
</dbReference>
<evidence type="ECO:0000256" key="4">
    <source>
        <dbReference type="ARBA" id="ARBA00036535"/>
    </source>
</evidence>
<dbReference type="GO" id="GO:0160138">
    <property type="term" value="F:23S rRNA pseudouridine(2604) synthase activity"/>
    <property type="evidence" value="ECO:0007669"/>
    <property type="project" value="UniProtKB-EC"/>
</dbReference>
<dbReference type="Proteomes" id="UP000280188">
    <property type="component" value="Chromosome"/>
</dbReference>
<dbReference type="GO" id="GO:0000455">
    <property type="term" value="P:enzyme-directed rRNA pseudouridine synthesis"/>
    <property type="evidence" value="ECO:0007669"/>
    <property type="project" value="UniProtKB-ARBA"/>
</dbReference>
<evidence type="ECO:0000259" key="7">
    <source>
        <dbReference type="SMART" id="SM00363"/>
    </source>
</evidence>
<dbReference type="InterPro" id="IPR042092">
    <property type="entry name" value="PsdUridine_s_RsuA/RluB/E/F_cat"/>
</dbReference>
<keyword evidence="5" id="KW-0694">RNA-binding</keyword>
<dbReference type="Gene3D" id="3.30.70.580">
    <property type="entry name" value="Pseudouridine synthase I, catalytic domain, N-terminal subdomain"/>
    <property type="match status" value="1"/>
</dbReference>
<name>A0A2Z6IEP4_ACIFI</name>
<dbReference type="InterPro" id="IPR002942">
    <property type="entry name" value="S4_RNA-bd"/>
</dbReference>
<reference evidence="8 9" key="1">
    <citation type="journal article" date="2018" name="Microbiol. Resour. Announc.">
        <title>Complete Genome Sequence of Acidithiobacillus ferridurans JCM 18981.</title>
        <authorList>
            <person name="Miyauchi T."/>
            <person name="Kouzuma A."/>
            <person name="Abe T."/>
            <person name="Watanabe K."/>
        </authorList>
    </citation>
    <scope>NUCLEOTIDE SEQUENCE [LARGE SCALE GENOMIC DNA]</scope>
    <source>
        <strain evidence="9">ATCC 33020 / DSM 29468 / JCM 18981 / 11Fe</strain>
    </source>
</reference>
<comment type="catalytic activity">
    <reaction evidence="3">
        <text>uridine(35) in tRNA(Tyr) = pseudouridine(35) in tRNA(Tyr)</text>
        <dbReference type="Rhea" id="RHEA:60556"/>
        <dbReference type="Rhea" id="RHEA-COMP:15607"/>
        <dbReference type="Rhea" id="RHEA-COMP:15608"/>
        <dbReference type="ChEBI" id="CHEBI:65314"/>
        <dbReference type="ChEBI" id="CHEBI:65315"/>
    </reaction>
</comment>
<dbReference type="InterPro" id="IPR050343">
    <property type="entry name" value="RsuA_PseudoU_synthase"/>
</dbReference>
<dbReference type="InterPro" id="IPR020103">
    <property type="entry name" value="PsdUridine_synth_cat_dom_sf"/>
</dbReference>
<dbReference type="InterPro" id="IPR006145">
    <property type="entry name" value="PsdUridine_synth_RsuA/RluA"/>
</dbReference>
<dbReference type="EMBL" id="AP018795">
    <property type="protein sequence ID" value="BBF64081.1"/>
    <property type="molecule type" value="Genomic_DNA"/>
</dbReference>
<evidence type="ECO:0000256" key="5">
    <source>
        <dbReference type="PROSITE-ProRule" id="PRU00182"/>
    </source>
</evidence>
<dbReference type="KEGG" id="afj:AFERRID_02990"/>
<evidence type="ECO:0000256" key="2">
    <source>
        <dbReference type="ARBA" id="ARBA00023235"/>
    </source>
</evidence>
<gene>
    <name evidence="8" type="ORF">AFERRID_02990</name>
</gene>
<proteinExistence type="inferred from homology"/>
<dbReference type="SUPFAM" id="SSF55174">
    <property type="entry name" value="Alpha-L RNA-binding motif"/>
    <property type="match status" value="1"/>
</dbReference>
<evidence type="ECO:0000256" key="6">
    <source>
        <dbReference type="RuleBase" id="RU003887"/>
    </source>
</evidence>
<organism evidence="8 9">
    <name type="scientific">Acidithiobacillus ferridurans</name>
    <dbReference type="NCBI Taxonomy" id="1232575"/>
    <lineage>
        <taxon>Bacteria</taxon>
        <taxon>Pseudomonadati</taxon>
        <taxon>Pseudomonadota</taxon>
        <taxon>Acidithiobacillia</taxon>
        <taxon>Acidithiobacillales</taxon>
        <taxon>Acidithiobacillaceae</taxon>
        <taxon>Acidithiobacillus</taxon>
    </lineage>
</organism>
<sequence length="251" mass="29017">MTFRQPVRQAKLRPMQKTAERMDHLLSRLGYCSRSEVRDLLREGRVRVAGELLRKASARVNAAEVWVDEEPIDHPHAFYLLYHKPLGKVCAHDDPRAIYQDFPLRWRYRRPALSSVGRLDRETSGVLLLTDDGDWLHHWTSPRRAIPRVYRVTLQEPLRGDAADILAAGTLMLDGEDTPCRPATLHCLTEREVLLTLTEGRYHEVRRMFAALDNLVLTLHREAYGPFLLGDLPAGQWRELTVAERMREEIP</sequence>
<dbReference type="PANTHER" id="PTHR47683:SF2">
    <property type="entry name" value="RNA-BINDING S4 DOMAIN-CONTAINING PROTEIN"/>
    <property type="match status" value="1"/>
</dbReference>
<dbReference type="InterPro" id="IPR018496">
    <property type="entry name" value="PsdUridine_synth_RsuA/RluB_CS"/>
</dbReference>
<dbReference type="Pfam" id="PF00849">
    <property type="entry name" value="PseudoU_synth_2"/>
    <property type="match status" value="1"/>
</dbReference>
<protein>
    <recommendedName>
        <fullName evidence="6">Pseudouridine synthase</fullName>
        <ecNumber evidence="6">5.4.99.-</ecNumber>
    </recommendedName>
</protein>
<keyword evidence="9" id="KW-1185">Reference proteome</keyword>